<protein>
    <recommendedName>
        <fullName evidence="2">Streptomyces killer toxin-like beta/gamma crystallin domain-containing protein</fullName>
    </recommendedName>
</protein>
<organism evidence="3 4">
    <name type="scientific">Psychromicrobium lacuslunae</name>
    <dbReference type="NCBI Taxonomy" id="1618207"/>
    <lineage>
        <taxon>Bacteria</taxon>
        <taxon>Bacillati</taxon>
        <taxon>Actinomycetota</taxon>
        <taxon>Actinomycetes</taxon>
        <taxon>Micrococcales</taxon>
        <taxon>Micrococcaceae</taxon>
        <taxon>Psychromicrobium</taxon>
    </lineage>
</organism>
<dbReference type="RefSeq" id="WP_045075520.1">
    <property type="nucleotide sequence ID" value="NZ_CP011005.1"/>
</dbReference>
<dbReference type="Proteomes" id="UP000061839">
    <property type="component" value="Chromosome"/>
</dbReference>
<dbReference type="AlphaFoldDB" id="A0A0D4BZJ9"/>
<name>A0A0D4BZJ9_9MICC</name>
<keyword evidence="1" id="KW-0732">Signal</keyword>
<dbReference type="InterPro" id="IPR015791">
    <property type="entry name" value="Antimic/Inh_G_crystallin-like"/>
</dbReference>
<dbReference type="InterPro" id="IPR015161">
    <property type="entry name" value="Sklp_toxin_b/g_crystallin"/>
</dbReference>
<evidence type="ECO:0000313" key="3">
    <source>
        <dbReference type="EMBL" id="AJT41877.1"/>
    </source>
</evidence>
<reference evidence="3 4" key="1">
    <citation type="journal article" date="2015" name="Genome Announc.">
        <title>Complete Genome Sequencing of Protease-Producing Novel Arthrobacter sp. Strain IHBB 11108 Using PacBio Single-Molecule Real-Time Sequencing Technology.</title>
        <authorList>
            <person name="Kiran S."/>
            <person name="Swarnkar M.K."/>
            <person name="Pal M."/>
            <person name="Thakur R."/>
            <person name="Tewari R."/>
            <person name="Singh A.K."/>
            <person name="Gulati A."/>
        </authorList>
    </citation>
    <scope>NUCLEOTIDE SEQUENCE [LARGE SCALE GENOMIC DNA]</scope>
    <source>
        <strain evidence="3 4">IHBB 11108</strain>
    </source>
</reference>
<sequence length="117" mass="12490">MKILKLSTSVITALILGTSAALVAAPAANAANLVDCGSRTDFVKLFHDNGDTACFANSGTVIIPVNFRTTIYKITTGNNSITLSYSDGVKDFSQTYGKWSTVTRTSAMKFFKAINIL</sequence>
<dbReference type="HOGENOM" id="CLU_2079883_0_0_11"/>
<dbReference type="PATRIC" id="fig|1618207.4.peg.2184"/>
<dbReference type="Pfam" id="PF09076">
    <property type="entry name" value="Crystall_2"/>
    <property type="match status" value="1"/>
</dbReference>
<evidence type="ECO:0000259" key="2">
    <source>
        <dbReference type="Pfam" id="PF09076"/>
    </source>
</evidence>
<keyword evidence="4" id="KW-1185">Reference proteome</keyword>
<accession>A0A0D4BZJ9</accession>
<evidence type="ECO:0000313" key="4">
    <source>
        <dbReference type="Proteomes" id="UP000061839"/>
    </source>
</evidence>
<feature type="signal peptide" evidence="1">
    <location>
        <begin position="1"/>
        <end position="30"/>
    </location>
</feature>
<feature type="chain" id="PRO_5002281121" description="Streptomyces killer toxin-like beta/gamma crystallin domain-containing protein" evidence="1">
    <location>
        <begin position="31"/>
        <end position="117"/>
    </location>
</feature>
<proteinExistence type="predicted"/>
<gene>
    <name evidence="3" type="ORF">UM93_10775</name>
</gene>
<dbReference type="EMBL" id="CP011005">
    <property type="protein sequence ID" value="AJT41877.1"/>
    <property type="molecule type" value="Genomic_DNA"/>
</dbReference>
<feature type="domain" description="Streptomyces killer toxin-like beta/gamma crystallin" evidence="2">
    <location>
        <begin position="48"/>
        <end position="103"/>
    </location>
</feature>
<dbReference type="KEGG" id="ari:UM93_10775"/>
<evidence type="ECO:0000256" key="1">
    <source>
        <dbReference type="SAM" id="SignalP"/>
    </source>
</evidence>
<dbReference type="Gene3D" id="2.60.20.30">
    <property type="match status" value="1"/>
</dbReference>
<dbReference type="OrthoDB" id="4317676at2"/>